<dbReference type="InterPro" id="IPR003477">
    <property type="entry name" value="PemK-like"/>
</dbReference>
<reference evidence="1" key="1">
    <citation type="journal article" date="2014" name="Int. J. Syst. Evol. Microbiol.">
        <title>Complete genome sequence of Corynebacterium casei LMG S-19264T (=DSM 44701T), isolated from a smear-ripened cheese.</title>
        <authorList>
            <consortium name="US DOE Joint Genome Institute (JGI-PGF)"/>
            <person name="Walter F."/>
            <person name="Albersmeier A."/>
            <person name="Kalinowski J."/>
            <person name="Ruckert C."/>
        </authorList>
    </citation>
    <scope>NUCLEOTIDE SEQUENCE</scope>
    <source>
        <strain evidence="1">CGMCC 1.15493</strain>
    </source>
</reference>
<name>A0A916Y9Y9_9HYPH</name>
<dbReference type="Pfam" id="PF02452">
    <property type="entry name" value="PemK_toxin"/>
    <property type="match status" value="1"/>
</dbReference>
<dbReference type="SUPFAM" id="SSF50118">
    <property type="entry name" value="Cell growth inhibitor/plasmid maintenance toxic component"/>
    <property type="match status" value="1"/>
</dbReference>
<dbReference type="Gene3D" id="2.30.30.110">
    <property type="match status" value="1"/>
</dbReference>
<evidence type="ECO:0008006" key="3">
    <source>
        <dbReference type="Google" id="ProtNLM"/>
    </source>
</evidence>
<evidence type="ECO:0000313" key="1">
    <source>
        <dbReference type="EMBL" id="GGD36762.1"/>
    </source>
</evidence>
<evidence type="ECO:0000313" key="2">
    <source>
        <dbReference type="Proteomes" id="UP000613160"/>
    </source>
</evidence>
<dbReference type="AlphaFoldDB" id="A0A916Y9Y9"/>
<dbReference type="GO" id="GO:0003677">
    <property type="term" value="F:DNA binding"/>
    <property type="evidence" value="ECO:0007669"/>
    <property type="project" value="InterPro"/>
</dbReference>
<dbReference type="Proteomes" id="UP000613160">
    <property type="component" value="Unassembled WGS sequence"/>
</dbReference>
<comment type="caution">
    <text evidence="1">The sequence shown here is derived from an EMBL/GenBank/DDBJ whole genome shotgun (WGS) entry which is preliminary data.</text>
</comment>
<protein>
    <recommendedName>
        <fullName evidence="3">Growth inhibitor PemK</fullName>
    </recommendedName>
</protein>
<dbReference type="EMBL" id="BMJJ01000013">
    <property type="protein sequence ID" value="GGD36762.1"/>
    <property type="molecule type" value="Genomic_DNA"/>
</dbReference>
<keyword evidence="2" id="KW-1185">Reference proteome</keyword>
<dbReference type="InterPro" id="IPR011067">
    <property type="entry name" value="Plasmid_toxin/cell-grow_inhib"/>
</dbReference>
<reference evidence="1" key="2">
    <citation type="submission" date="2020-09" db="EMBL/GenBank/DDBJ databases">
        <authorList>
            <person name="Sun Q."/>
            <person name="Zhou Y."/>
        </authorList>
    </citation>
    <scope>NUCLEOTIDE SEQUENCE</scope>
    <source>
        <strain evidence="1">CGMCC 1.15493</strain>
    </source>
</reference>
<accession>A0A916Y9Y9</accession>
<sequence length="105" mass="11307">MRVPFPFVETNRTRNRPGLVVSNGTTSSRFGLLWVVMITGAGHEPWPEDVDVGPSHADFGLAIPSRIRVAKIAAISASQASLVGQIDKTILDAVMKRVRAIVGLD</sequence>
<organism evidence="1 2">
    <name type="scientific">Aureimonas glaciei</name>
    <dbReference type="NCBI Taxonomy" id="1776957"/>
    <lineage>
        <taxon>Bacteria</taxon>
        <taxon>Pseudomonadati</taxon>
        <taxon>Pseudomonadota</taxon>
        <taxon>Alphaproteobacteria</taxon>
        <taxon>Hyphomicrobiales</taxon>
        <taxon>Aurantimonadaceae</taxon>
        <taxon>Aureimonas</taxon>
    </lineage>
</organism>
<proteinExistence type="predicted"/>
<gene>
    <name evidence="1" type="ORF">GCM10011335_44550</name>
</gene>